<keyword evidence="3" id="KW-1185">Reference proteome</keyword>
<sequence length="120" mass="12757">MRLELIPLPSTEVARSIAFYVDQVGFHLDHDIEPGNGMRIVQLTPPGSACSIVIGVGISDPHAAPVHGLHLVVEDLTAVRLKLLGNGVEVSEVSDMGGGVSYAYFSDPDGNSWALQQISH</sequence>
<dbReference type="PROSITE" id="PS51819">
    <property type="entry name" value="VOC"/>
    <property type="match status" value="1"/>
</dbReference>
<dbReference type="InterPro" id="IPR004360">
    <property type="entry name" value="Glyas_Fos-R_dOase_dom"/>
</dbReference>
<dbReference type="SUPFAM" id="SSF54593">
    <property type="entry name" value="Glyoxalase/Bleomycin resistance protein/Dihydroxybiphenyl dioxygenase"/>
    <property type="match status" value="1"/>
</dbReference>
<dbReference type="Pfam" id="PF00903">
    <property type="entry name" value="Glyoxalase"/>
    <property type="match status" value="1"/>
</dbReference>
<evidence type="ECO:0000313" key="2">
    <source>
        <dbReference type="EMBL" id="MFC4265674.1"/>
    </source>
</evidence>
<dbReference type="Proteomes" id="UP001595773">
    <property type="component" value="Unassembled WGS sequence"/>
</dbReference>
<comment type="caution">
    <text evidence="2">The sequence shown here is derived from an EMBL/GenBank/DDBJ whole genome shotgun (WGS) entry which is preliminary data.</text>
</comment>
<reference evidence="3" key="1">
    <citation type="journal article" date="2019" name="Int. J. Syst. Evol. Microbiol.">
        <title>The Global Catalogue of Microorganisms (GCM) 10K type strain sequencing project: providing services to taxonomists for standard genome sequencing and annotation.</title>
        <authorList>
            <consortium name="The Broad Institute Genomics Platform"/>
            <consortium name="The Broad Institute Genome Sequencing Center for Infectious Disease"/>
            <person name="Wu L."/>
            <person name="Ma J."/>
        </authorList>
    </citation>
    <scope>NUCLEOTIDE SEQUENCE [LARGE SCALE GENOMIC DNA]</scope>
    <source>
        <strain evidence="3">CGMCC 1.10698</strain>
    </source>
</reference>
<name>A0ABV8QZN3_9MICC</name>
<dbReference type="InterPro" id="IPR029068">
    <property type="entry name" value="Glyas_Bleomycin-R_OHBP_Dase"/>
</dbReference>
<organism evidence="2 3">
    <name type="scientific">Arthrobacter cryoconiti</name>
    <dbReference type="NCBI Taxonomy" id="748907"/>
    <lineage>
        <taxon>Bacteria</taxon>
        <taxon>Bacillati</taxon>
        <taxon>Actinomycetota</taxon>
        <taxon>Actinomycetes</taxon>
        <taxon>Micrococcales</taxon>
        <taxon>Micrococcaceae</taxon>
        <taxon>Arthrobacter</taxon>
    </lineage>
</organism>
<dbReference type="Gene3D" id="3.10.180.10">
    <property type="entry name" value="2,3-Dihydroxybiphenyl 1,2-Dioxygenase, domain 1"/>
    <property type="match status" value="1"/>
</dbReference>
<accession>A0ABV8QZN3</accession>
<evidence type="ECO:0000259" key="1">
    <source>
        <dbReference type="PROSITE" id="PS51819"/>
    </source>
</evidence>
<dbReference type="InterPro" id="IPR037523">
    <property type="entry name" value="VOC_core"/>
</dbReference>
<feature type="domain" description="VOC" evidence="1">
    <location>
        <begin position="2"/>
        <end position="118"/>
    </location>
</feature>
<dbReference type="RefSeq" id="WP_268251082.1">
    <property type="nucleotide sequence ID" value="NZ_BAABLL010000004.1"/>
</dbReference>
<protein>
    <submittedName>
        <fullName evidence="2">VOC family protein</fullName>
    </submittedName>
</protein>
<dbReference type="EMBL" id="JBHSCQ010000010">
    <property type="protein sequence ID" value="MFC4265674.1"/>
    <property type="molecule type" value="Genomic_DNA"/>
</dbReference>
<evidence type="ECO:0000313" key="3">
    <source>
        <dbReference type="Proteomes" id="UP001595773"/>
    </source>
</evidence>
<gene>
    <name evidence="2" type="ORF">ACFOW9_08670</name>
</gene>
<proteinExistence type="predicted"/>